<proteinExistence type="predicted"/>
<gene>
    <name evidence="1" type="ORF">S01H1_73018</name>
</gene>
<dbReference type="InterPro" id="IPR014729">
    <property type="entry name" value="Rossmann-like_a/b/a_fold"/>
</dbReference>
<dbReference type="Gene3D" id="3.40.50.620">
    <property type="entry name" value="HUPs"/>
    <property type="match status" value="1"/>
</dbReference>
<organism evidence="1">
    <name type="scientific">marine sediment metagenome</name>
    <dbReference type="NCBI Taxonomy" id="412755"/>
    <lineage>
        <taxon>unclassified sequences</taxon>
        <taxon>metagenomes</taxon>
        <taxon>ecological metagenomes</taxon>
    </lineage>
</organism>
<feature type="non-terminal residue" evidence="1">
    <location>
        <position position="1"/>
    </location>
</feature>
<evidence type="ECO:0000313" key="1">
    <source>
        <dbReference type="EMBL" id="GAG28244.1"/>
    </source>
</evidence>
<reference evidence="1" key="1">
    <citation type="journal article" date="2014" name="Front. Microbiol.">
        <title>High frequency of phylogenetically diverse reductive dehalogenase-homologous genes in deep subseafloor sedimentary metagenomes.</title>
        <authorList>
            <person name="Kawai M."/>
            <person name="Futagami T."/>
            <person name="Toyoda A."/>
            <person name="Takaki Y."/>
            <person name="Nishi S."/>
            <person name="Hori S."/>
            <person name="Arai W."/>
            <person name="Tsubouchi T."/>
            <person name="Morono Y."/>
            <person name="Uchiyama I."/>
            <person name="Ito T."/>
            <person name="Fujiyama A."/>
            <person name="Inagaki F."/>
            <person name="Takami H."/>
        </authorList>
    </citation>
    <scope>NUCLEOTIDE SEQUENCE</scope>
    <source>
        <strain evidence="1">Expedition CK06-06</strain>
    </source>
</reference>
<name>X0WBB7_9ZZZZ</name>
<feature type="non-terminal residue" evidence="1">
    <location>
        <position position="242"/>
    </location>
</feature>
<accession>X0WBB7</accession>
<dbReference type="EMBL" id="BARS01048761">
    <property type="protein sequence ID" value="GAG28244.1"/>
    <property type="molecule type" value="Genomic_DNA"/>
</dbReference>
<sequence>NLDYLERIKARGFAVTTLAPFLGYFELMDRGIGFLTLKDPWCVPLLIGTALLEWLRDQGARGPREGVMFRGMSGSEYSHKYHTSLELYRRLDLPCFNPLLCFSKEEILEVIQTRYGLPLNPIYKHMDRTYCICCYTSDARRQAYSAERFPDVCRLYYGQIEEMLFGSGLIEKSRLGAEHKTRQEKLDRHGFVHWRRLRAQDVLGAVKRRLPGGGLSYHIRDPQWIATKHLRPVDGRWTSKGD</sequence>
<comment type="caution">
    <text evidence="1">The sequence shown here is derived from an EMBL/GenBank/DDBJ whole genome shotgun (WGS) entry which is preliminary data.</text>
</comment>
<protein>
    <submittedName>
        <fullName evidence="1">Uncharacterized protein</fullName>
    </submittedName>
</protein>
<dbReference type="AlphaFoldDB" id="X0WBB7"/>